<dbReference type="GO" id="GO:0005524">
    <property type="term" value="F:ATP binding"/>
    <property type="evidence" value="ECO:0007669"/>
    <property type="project" value="UniProtKB-KW"/>
</dbReference>
<comment type="caution">
    <text evidence="6">The sequence shown here is derived from an EMBL/GenBank/DDBJ whole genome shotgun (WGS) entry which is preliminary data.</text>
</comment>
<dbReference type="InterPro" id="IPR002698">
    <property type="entry name" value="FTHF_cligase"/>
</dbReference>
<accession>A0A9W6IZV7</accession>
<sequence length="211" mass="22515">MAPHSFHFMNQPTFQPPAAAAQKAALRRDVLARRAAVPDDTRRSAGAAIADAAADIAGRAPGAVVSAFVSIRGEIDTAPLLRRLHEAGARLCLPVIMAKAEPLVFRGWRPGEPLEEKRFGLLEPPPSAPELIPDILFVPLAAFDRRGFRLGYGGGFYDRTLEKLRATAPARAIGLAFALQEVDEVPTDAFDQPLDGVLTENGFLATPGATA</sequence>
<dbReference type="EMBL" id="BSFI01000002">
    <property type="protein sequence ID" value="GLK66710.1"/>
    <property type="molecule type" value="Genomic_DNA"/>
</dbReference>
<evidence type="ECO:0000313" key="6">
    <source>
        <dbReference type="EMBL" id="GLK66710.1"/>
    </source>
</evidence>
<dbReference type="Gene3D" id="3.40.50.10420">
    <property type="entry name" value="NagB/RpiA/CoA transferase-like"/>
    <property type="match status" value="1"/>
</dbReference>
<name>A0A9W6IZV7_9HYPH</name>
<dbReference type="Proteomes" id="UP001143372">
    <property type="component" value="Unassembled WGS sequence"/>
</dbReference>
<dbReference type="PANTHER" id="PTHR23407:SF1">
    <property type="entry name" value="5-FORMYLTETRAHYDROFOLATE CYCLO-LIGASE"/>
    <property type="match status" value="1"/>
</dbReference>
<dbReference type="AlphaFoldDB" id="A0A9W6IZV7"/>
<dbReference type="NCBIfam" id="TIGR02727">
    <property type="entry name" value="MTHFS_bact"/>
    <property type="match status" value="1"/>
</dbReference>
<comment type="similarity">
    <text evidence="1 5">Belongs to the 5-formyltetrahydrofolate cyclo-ligase family.</text>
</comment>
<keyword evidence="3 4" id="KW-0067">ATP-binding</keyword>
<dbReference type="PANTHER" id="PTHR23407">
    <property type="entry name" value="ATPASE INHIBITOR/5-FORMYLTETRAHYDROFOLATE CYCLO-LIGASE"/>
    <property type="match status" value="1"/>
</dbReference>
<keyword evidence="5" id="KW-0460">Magnesium</keyword>
<keyword evidence="5" id="KW-0479">Metal-binding</keyword>
<dbReference type="EC" id="6.3.3.2" evidence="5"/>
<feature type="binding site" evidence="4">
    <location>
        <position position="69"/>
    </location>
    <ligand>
        <name>substrate</name>
    </ligand>
</feature>
<protein>
    <recommendedName>
        <fullName evidence="5">5-formyltetrahydrofolate cyclo-ligase</fullName>
        <ecNumber evidence="5">6.3.3.2</ecNumber>
    </recommendedName>
</protein>
<keyword evidence="2 4" id="KW-0547">Nucleotide-binding</keyword>
<organism evidence="6 7">
    <name type="scientific">Hansschlegelia plantiphila</name>
    <dbReference type="NCBI Taxonomy" id="374655"/>
    <lineage>
        <taxon>Bacteria</taxon>
        <taxon>Pseudomonadati</taxon>
        <taxon>Pseudomonadota</taxon>
        <taxon>Alphaproteobacteria</taxon>
        <taxon>Hyphomicrobiales</taxon>
        <taxon>Methylopilaceae</taxon>
        <taxon>Hansschlegelia</taxon>
    </lineage>
</organism>
<evidence type="ECO:0000256" key="3">
    <source>
        <dbReference type="ARBA" id="ARBA00022840"/>
    </source>
</evidence>
<comment type="catalytic activity">
    <reaction evidence="5">
        <text>(6S)-5-formyl-5,6,7,8-tetrahydrofolate + ATP = (6R)-5,10-methenyltetrahydrofolate + ADP + phosphate</text>
        <dbReference type="Rhea" id="RHEA:10488"/>
        <dbReference type="ChEBI" id="CHEBI:30616"/>
        <dbReference type="ChEBI" id="CHEBI:43474"/>
        <dbReference type="ChEBI" id="CHEBI:57455"/>
        <dbReference type="ChEBI" id="CHEBI:57457"/>
        <dbReference type="ChEBI" id="CHEBI:456216"/>
        <dbReference type="EC" id="6.3.3.2"/>
    </reaction>
</comment>
<dbReference type="GO" id="GO:0035999">
    <property type="term" value="P:tetrahydrofolate interconversion"/>
    <property type="evidence" value="ECO:0007669"/>
    <property type="project" value="TreeGrafter"/>
</dbReference>
<reference evidence="6" key="1">
    <citation type="journal article" date="2014" name="Int. J. Syst. Evol. Microbiol.">
        <title>Complete genome sequence of Corynebacterium casei LMG S-19264T (=DSM 44701T), isolated from a smear-ripened cheese.</title>
        <authorList>
            <consortium name="US DOE Joint Genome Institute (JGI-PGF)"/>
            <person name="Walter F."/>
            <person name="Albersmeier A."/>
            <person name="Kalinowski J."/>
            <person name="Ruckert C."/>
        </authorList>
    </citation>
    <scope>NUCLEOTIDE SEQUENCE</scope>
    <source>
        <strain evidence="6">VKM B-2347</strain>
    </source>
</reference>
<dbReference type="PIRSF" id="PIRSF006806">
    <property type="entry name" value="FTHF_cligase"/>
    <property type="match status" value="1"/>
</dbReference>
<reference evidence="6" key="2">
    <citation type="submission" date="2023-01" db="EMBL/GenBank/DDBJ databases">
        <authorList>
            <person name="Sun Q."/>
            <person name="Evtushenko L."/>
        </authorList>
    </citation>
    <scope>NUCLEOTIDE SEQUENCE</scope>
    <source>
        <strain evidence="6">VKM B-2347</strain>
    </source>
</reference>
<dbReference type="GO" id="GO:0046872">
    <property type="term" value="F:metal ion binding"/>
    <property type="evidence" value="ECO:0007669"/>
    <property type="project" value="UniProtKB-KW"/>
</dbReference>
<dbReference type="InterPro" id="IPR024185">
    <property type="entry name" value="FTHF_cligase-like_sf"/>
</dbReference>
<gene>
    <name evidence="6" type="ORF">GCM10008179_03480</name>
</gene>
<evidence type="ECO:0000313" key="7">
    <source>
        <dbReference type="Proteomes" id="UP001143372"/>
    </source>
</evidence>
<dbReference type="InterPro" id="IPR037171">
    <property type="entry name" value="NagB/RpiA_transferase-like"/>
</dbReference>
<dbReference type="SUPFAM" id="SSF100950">
    <property type="entry name" value="NagB/RpiA/CoA transferase-like"/>
    <property type="match status" value="1"/>
</dbReference>
<dbReference type="GO" id="GO:0009396">
    <property type="term" value="P:folic acid-containing compound biosynthetic process"/>
    <property type="evidence" value="ECO:0007669"/>
    <property type="project" value="TreeGrafter"/>
</dbReference>
<evidence type="ECO:0000256" key="1">
    <source>
        <dbReference type="ARBA" id="ARBA00010638"/>
    </source>
</evidence>
<evidence type="ECO:0000256" key="2">
    <source>
        <dbReference type="ARBA" id="ARBA00022741"/>
    </source>
</evidence>
<evidence type="ECO:0000256" key="4">
    <source>
        <dbReference type="PIRSR" id="PIRSR006806-1"/>
    </source>
</evidence>
<feature type="binding site" evidence="4">
    <location>
        <position position="74"/>
    </location>
    <ligand>
        <name>substrate</name>
    </ligand>
</feature>
<keyword evidence="7" id="KW-1185">Reference proteome</keyword>
<feature type="binding site" evidence="4">
    <location>
        <begin position="149"/>
        <end position="157"/>
    </location>
    <ligand>
        <name>ATP</name>
        <dbReference type="ChEBI" id="CHEBI:30616"/>
    </ligand>
</feature>
<feature type="binding site" evidence="4">
    <location>
        <begin position="23"/>
        <end position="27"/>
    </location>
    <ligand>
        <name>ATP</name>
        <dbReference type="ChEBI" id="CHEBI:30616"/>
    </ligand>
</feature>
<comment type="cofactor">
    <cofactor evidence="5">
        <name>Mg(2+)</name>
        <dbReference type="ChEBI" id="CHEBI:18420"/>
    </cofactor>
</comment>
<evidence type="ECO:0000256" key="5">
    <source>
        <dbReference type="RuleBase" id="RU361279"/>
    </source>
</evidence>
<proteinExistence type="inferred from homology"/>
<dbReference type="Pfam" id="PF01812">
    <property type="entry name" value="5-FTHF_cyc-lig"/>
    <property type="match status" value="1"/>
</dbReference>
<dbReference type="GO" id="GO:0030272">
    <property type="term" value="F:5-formyltetrahydrofolate cyclo-ligase activity"/>
    <property type="evidence" value="ECO:0007669"/>
    <property type="project" value="UniProtKB-EC"/>
</dbReference>